<gene>
    <name evidence="2" type="ORF">K431DRAFT_310550</name>
</gene>
<name>A0A9P4QCD6_9PEZI</name>
<dbReference type="EMBL" id="MU003774">
    <property type="protein sequence ID" value="KAF2723819.1"/>
    <property type="molecule type" value="Genomic_DNA"/>
</dbReference>
<dbReference type="OrthoDB" id="3919546at2759"/>
<evidence type="ECO:0000313" key="2">
    <source>
        <dbReference type="EMBL" id="KAF2723819.1"/>
    </source>
</evidence>
<organism evidence="2 3">
    <name type="scientific">Polychaeton citri CBS 116435</name>
    <dbReference type="NCBI Taxonomy" id="1314669"/>
    <lineage>
        <taxon>Eukaryota</taxon>
        <taxon>Fungi</taxon>
        <taxon>Dikarya</taxon>
        <taxon>Ascomycota</taxon>
        <taxon>Pezizomycotina</taxon>
        <taxon>Dothideomycetes</taxon>
        <taxon>Dothideomycetidae</taxon>
        <taxon>Capnodiales</taxon>
        <taxon>Capnodiaceae</taxon>
        <taxon>Polychaeton</taxon>
    </lineage>
</organism>
<feature type="region of interest" description="Disordered" evidence="1">
    <location>
        <begin position="1"/>
        <end position="67"/>
    </location>
</feature>
<keyword evidence="3" id="KW-1185">Reference proteome</keyword>
<accession>A0A9P4QCD6</accession>
<evidence type="ECO:0000313" key="3">
    <source>
        <dbReference type="Proteomes" id="UP000799441"/>
    </source>
</evidence>
<dbReference type="AlphaFoldDB" id="A0A9P4QCD6"/>
<feature type="compositionally biased region" description="Basic and acidic residues" evidence="1">
    <location>
        <begin position="18"/>
        <end position="27"/>
    </location>
</feature>
<protein>
    <submittedName>
        <fullName evidence="2">Uncharacterized protein</fullName>
    </submittedName>
</protein>
<dbReference type="Proteomes" id="UP000799441">
    <property type="component" value="Unassembled WGS sequence"/>
</dbReference>
<proteinExistence type="predicted"/>
<comment type="caution">
    <text evidence="2">The sequence shown here is derived from an EMBL/GenBank/DDBJ whole genome shotgun (WGS) entry which is preliminary data.</text>
</comment>
<evidence type="ECO:0000256" key="1">
    <source>
        <dbReference type="SAM" id="MobiDB-lite"/>
    </source>
</evidence>
<sequence length="304" mass="34688">MECYAGSTALYTPAHRRRDSEDDDYRRPCVPKPKSAPKPRFASKKPLKPPKQTGKTHAVAKKDLPERQRLEEPEAERLKRFLIHTLSVDYQTELFARLTSVDKQHFTRVYSILRSFKYRASTQFTGLLRGTRSSILRKYLCEPCIALGVPVEAAATAIMRYLESTDWRGRYHGSVERTLRASGLGALATKHYVDRKILSPALIKTPPLLNSMCLMVDGLAKQYFDRIDGFEGWMSHVDHGRQWNEIRAVDYVANDRDRILEERYKAASSAFVNTAVVVEMASTDDSARREFARTTLSARGEQQV</sequence>
<reference evidence="2" key="1">
    <citation type="journal article" date="2020" name="Stud. Mycol.">
        <title>101 Dothideomycetes genomes: a test case for predicting lifestyles and emergence of pathogens.</title>
        <authorList>
            <person name="Haridas S."/>
            <person name="Albert R."/>
            <person name="Binder M."/>
            <person name="Bloem J."/>
            <person name="Labutti K."/>
            <person name="Salamov A."/>
            <person name="Andreopoulos B."/>
            <person name="Baker S."/>
            <person name="Barry K."/>
            <person name="Bills G."/>
            <person name="Bluhm B."/>
            <person name="Cannon C."/>
            <person name="Castanera R."/>
            <person name="Culley D."/>
            <person name="Daum C."/>
            <person name="Ezra D."/>
            <person name="Gonzalez J."/>
            <person name="Henrissat B."/>
            <person name="Kuo A."/>
            <person name="Liang C."/>
            <person name="Lipzen A."/>
            <person name="Lutzoni F."/>
            <person name="Magnuson J."/>
            <person name="Mondo S."/>
            <person name="Nolan M."/>
            <person name="Ohm R."/>
            <person name="Pangilinan J."/>
            <person name="Park H.-J."/>
            <person name="Ramirez L."/>
            <person name="Alfaro M."/>
            <person name="Sun H."/>
            <person name="Tritt A."/>
            <person name="Yoshinaga Y."/>
            <person name="Zwiers L.-H."/>
            <person name="Turgeon B."/>
            <person name="Goodwin S."/>
            <person name="Spatafora J."/>
            <person name="Crous P."/>
            <person name="Grigoriev I."/>
        </authorList>
    </citation>
    <scope>NUCLEOTIDE SEQUENCE</scope>
    <source>
        <strain evidence="2">CBS 116435</strain>
    </source>
</reference>
<feature type="compositionally biased region" description="Basic residues" evidence="1">
    <location>
        <begin position="35"/>
        <end position="48"/>
    </location>
</feature>